<gene>
    <name evidence="2" type="ORF">DNK06_08830</name>
</gene>
<organism evidence="2 3">
    <name type="scientific">Phytopseudomonas daroniae</name>
    <dbReference type="NCBI Taxonomy" id="2487519"/>
    <lineage>
        <taxon>Bacteria</taxon>
        <taxon>Pseudomonadati</taxon>
        <taxon>Pseudomonadota</taxon>
        <taxon>Gammaproteobacteria</taxon>
        <taxon>Pseudomonadales</taxon>
        <taxon>Pseudomonadaceae</taxon>
        <taxon>Phytopseudomonas</taxon>
    </lineage>
</organism>
<dbReference type="EMBL" id="QJUI01000006">
    <property type="protein sequence ID" value="TBU81204.1"/>
    <property type="molecule type" value="Genomic_DNA"/>
</dbReference>
<protein>
    <submittedName>
        <fullName evidence="2">Uncharacterized protein</fullName>
    </submittedName>
</protein>
<feature type="compositionally biased region" description="Polar residues" evidence="1">
    <location>
        <begin position="1"/>
        <end position="11"/>
    </location>
</feature>
<feature type="region of interest" description="Disordered" evidence="1">
    <location>
        <begin position="1"/>
        <end position="20"/>
    </location>
</feature>
<keyword evidence="3" id="KW-1185">Reference proteome</keyword>
<proteinExistence type="predicted"/>
<evidence type="ECO:0000313" key="3">
    <source>
        <dbReference type="Proteomes" id="UP000292302"/>
    </source>
</evidence>
<reference evidence="2 3" key="1">
    <citation type="submission" date="2018-06" db="EMBL/GenBank/DDBJ databases">
        <title>Three novel Pseudomonas species isolated from symptomatic oak.</title>
        <authorList>
            <person name="Bueno-Gonzalez V."/>
            <person name="Brady C."/>
        </authorList>
    </citation>
    <scope>NUCLEOTIDE SEQUENCE [LARGE SCALE GENOMIC DNA]</scope>
    <source>
        <strain evidence="2 3">P9A</strain>
    </source>
</reference>
<dbReference type="AlphaFoldDB" id="A0A4Q9QP54"/>
<name>A0A4Q9QP54_9GAMM</name>
<evidence type="ECO:0000313" key="2">
    <source>
        <dbReference type="EMBL" id="TBU81204.1"/>
    </source>
</evidence>
<dbReference type="Proteomes" id="UP000292302">
    <property type="component" value="Unassembled WGS sequence"/>
</dbReference>
<sequence length="101" mass="10925">MVCPSLQNQRPGVQARASKRRTSATVEQQALFLCPLFAVMVAACGRASALPGSFCPGLAHPHAAATHHVQVMLAVPQQKELYQCTPSIRPKSAHWLTAAWH</sequence>
<comment type="caution">
    <text evidence="2">The sequence shown here is derived from an EMBL/GenBank/DDBJ whole genome shotgun (WGS) entry which is preliminary data.</text>
</comment>
<evidence type="ECO:0000256" key="1">
    <source>
        <dbReference type="SAM" id="MobiDB-lite"/>
    </source>
</evidence>
<accession>A0A4Q9QP54</accession>